<evidence type="ECO:0000256" key="1">
    <source>
        <dbReference type="ARBA" id="ARBA00023015"/>
    </source>
</evidence>
<keyword evidence="3" id="KW-0804">Transcription</keyword>
<dbReference type="PROSITE" id="PS50995">
    <property type="entry name" value="HTH_MARR_2"/>
    <property type="match status" value="1"/>
</dbReference>
<keyword evidence="1" id="KW-0805">Transcription regulation</keyword>
<dbReference type="PANTHER" id="PTHR33164">
    <property type="entry name" value="TRANSCRIPTIONAL REGULATOR, MARR FAMILY"/>
    <property type="match status" value="1"/>
</dbReference>
<dbReference type="GO" id="GO:0003700">
    <property type="term" value="F:DNA-binding transcription factor activity"/>
    <property type="evidence" value="ECO:0007669"/>
    <property type="project" value="InterPro"/>
</dbReference>
<dbReference type="AlphaFoldDB" id="A0A1C6RWD3"/>
<organism evidence="5 6">
    <name type="scientific">Micromonospora pallida</name>
    <dbReference type="NCBI Taxonomy" id="145854"/>
    <lineage>
        <taxon>Bacteria</taxon>
        <taxon>Bacillati</taxon>
        <taxon>Actinomycetota</taxon>
        <taxon>Actinomycetes</taxon>
        <taxon>Micromonosporales</taxon>
        <taxon>Micromonosporaceae</taxon>
        <taxon>Micromonospora</taxon>
    </lineage>
</organism>
<dbReference type="InterPro" id="IPR036388">
    <property type="entry name" value="WH-like_DNA-bd_sf"/>
</dbReference>
<feature type="domain" description="HTH marR-type" evidence="4">
    <location>
        <begin position="10"/>
        <end position="142"/>
    </location>
</feature>
<accession>A0A1C6RWD3</accession>
<dbReference type="GO" id="GO:0006950">
    <property type="term" value="P:response to stress"/>
    <property type="evidence" value="ECO:0007669"/>
    <property type="project" value="TreeGrafter"/>
</dbReference>
<dbReference type="Gene3D" id="1.10.10.10">
    <property type="entry name" value="Winged helix-like DNA-binding domain superfamily/Winged helix DNA-binding domain"/>
    <property type="match status" value="1"/>
</dbReference>
<dbReference type="EMBL" id="FMHW01000002">
    <property type="protein sequence ID" value="SCL21517.1"/>
    <property type="molecule type" value="Genomic_DNA"/>
</dbReference>
<dbReference type="STRING" id="145854.GA0074692_1194"/>
<dbReference type="Pfam" id="PF01047">
    <property type="entry name" value="MarR"/>
    <property type="match status" value="1"/>
</dbReference>
<dbReference type="InterPro" id="IPR039422">
    <property type="entry name" value="MarR/SlyA-like"/>
</dbReference>
<dbReference type="OrthoDB" id="3216907at2"/>
<dbReference type="PROSITE" id="PS01117">
    <property type="entry name" value="HTH_MARR_1"/>
    <property type="match status" value="1"/>
</dbReference>
<dbReference type="InterPro" id="IPR023187">
    <property type="entry name" value="Tscrpt_reg_MarR-type_CS"/>
</dbReference>
<dbReference type="RefSeq" id="WP_091640169.1">
    <property type="nucleotide sequence ID" value="NZ_FMHW01000002.1"/>
</dbReference>
<dbReference type="InterPro" id="IPR036390">
    <property type="entry name" value="WH_DNA-bd_sf"/>
</dbReference>
<gene>
    <name evidence="5" type="ORF">GA0074692_1194</name>
</gene>
<dbReference type="PRINTS" id="PR00598">
    <property type="entry name" value="HTHMARR"/>
</dbReference>
<evidence type="ECO:0000259" key="4">
    <source>
        <dbReference type="PROSITE" id="PS50995"/>
    </source>
</evidence>
<keyword evidence="6" id="KW-1185">Reference proteome</keyword>
<protein>
    <submittedName>
        <fullName evidence="5">DNA-binding transcriptional regulator, MarR family</fullName>
    </submittedName>
</protein>
<sequence>MTGETDEPAEDGLAEAFWAVTRRLRHRTRETLAPWDVTPGQSRALAVLIRHRALRLSALAEHLRIAPRSATEVVDDLETRGLVARRPDPADRRATLVAPTEAGTRVGVAIHSARRAAAEDLFGHLPPADRQQLARILRTLRD</sequence>
<keyword evidence="2 5" id="KW-0238">DNA-binding</keyword>
<dbReference type="Proteomes" id="UP000198959">
    <property type="component" value="Unassembled WGS sequence"/>
</dbReference>
<evidence type="ECO:0000313" key="6">
    <source>
        <dbReference type="Proteomes" id="UP000198959"/>
    </source>
</evidence>
<dbReference type="PANTHER" id="PTHR33164:SF94">
    <property type="entry name" value="TRANSCRIPTIONAL REGULATORY PROTEIN-RELATED"/>
    <property type="match status" value="1"/>
</dbReference>
<reference evidence="6" key="1">
    <citation type="submission" date="2016-06" db="EMBL/GenBank/DDBJ databases">
        <authorList>
            <person name="Varghese N."/>
            <person name="Submissions Spin"/>
        </authorList>
    </citation>
    <scope>NUCLEOTIDE SEQUENCE [LARGE SCALE GENOMIC DNA]</scope>
    <source>
        <strain evidence="6">DSM 43817</strain>
    </source>
</reference>
<evidence type="ECO:0000313" key="5">
    <source>
        <dbReference type="EMBL" id="SCL21517.1"/>
    </source>
</evidence>
<evidence type="ECO:0000256" key="2">
    <source>
        <dbReference type="ARBA" id="ARBA00023125"/>
    </source>
</evidence>
<proteinExistence type="predicted"/>
<name>A0A1C6RWD3_9ACTN</name>
<evidence type="ECO:0000256" key="3">
    <source>
        <dbReference type="ARBA" id="ARBA00023163"/>
    </source>
</evidence>
<dbReference type="SMART" id="SM00347">
    <property type="entry name" value="HTH_MARR"/>
    <property type="match status" value="1"/>
</dbReference>
<dbReference type="InterPro" id="IPR000835">
    <property type="entry name" value="HTH_MarR-typ"/>
</dbReference>
<dbReference type="SUPFAM" id="SSF46785">
    <property type="entry name" value="Winged helix' DNA-binding domain"/>
    <property type="match status" value="1"/>
</dbReference>
<dbReference type="GO" id="GO:0003677">
    <property type="term" value="F:DNA binding"/>
    <property type="evidence" value="ECO:0007669"/>
    <property type="project" value="UniProtKB-KW"/>
</dbReference>